<organism evidence="4 5">
    <name type="scientific">Serendipita indica (strain DSM 11827)</name>
    <name type="common">Root endophyte fungus</name>
    <name type="synonym">Piriformospora indica</name>
    <dbReference type="NCBI Taxonomy" id="1109443"/>
    <lineage>
        <taxon>Eukaryota</taxon>
        <taxon>Fungi</taxon>
        <taxon>Dikarya</taxon>
        <taxon>Basidiomycota</taxon>
        <taxon>Agaricomycotina</taxon>
        <taxon>Agaricomycetes</taxon>
        <taxon>Sebacinales</taxon>
        <taxon>Serendipitaceae</taxon>
        <taxon>Serendipita</taxon>
    </lineage>
</organism>
<dbReference type="EMBL" id="CAFZ01000045">
    <property type="protein sequence ID" value="CCA69027.1"/>
    <property type="molecule type" value="Genomic_DNA"/>
</dbReference>
<dbReference type="InterPro" id="IPR013087">
    <property type="entry name" value="Znf_C2H2_type"/>
</dbReference>
<evidence type="ECO:0000256" key="1">
    <source>
        <dbReference type="PROSITE-ProRule" id="PRU00042"/>
    </source>
</evidence>
<keyword evidence="1" id="KW-0863">Zinc-finger</keyword>
<keyword evidence="1" id="KW-0862">Zinc</keyword>
<accession>G4TCH6</accession>
<name>G4TCH6_SERID</name>
<keyword evidence="5" id="KW-1185">Reference proteome</keyword>
<feature type="domain" description="C2H2-type" evidence="3">
    <location>
        <begin position="218"/>
        <end position="246"/>
    </location>
</feature>
<feature type="region of interest" description="Disordered" evidence="2">
    <location>
        <begin position="236"/>
        <end position="259"/>
    </location>
</feature>
<dbReference type="Gene3D" id="3.30.160.60">
    <property type="entry name" value="Classic Zinc Finger"/>
    <property type="match status" value="1"/>
</dbReference>
<dbReference type="GO" id="GO:0008270">
    <property type="term" value="F:zinc ion binding"/>
    <property type="evidence" value="ECO:0007669"/>
    <property type="project" value="UniProtKB-KW"/>
</dbReference>
<comment type="caution">
    <text evidence="4">The sequence shown here is derived from an EMBL/GenBank/DDBJ whole genome shotgun (WGS) entry which is preliminary data.</text>
</comment>
<evidence type="ECO:0000259" key="3">
    <source>
        <dbReference type="PROSITE" id="PS50157"/>
    </source>
</evidence>
<sequence>METLDSDYLADYLTAEALQSLAPVNDASLGTQVAQNIEKQANSLDQMDGEAEHDTMQPSGSGPAHPGPLELEGYPAIMPISPPVLNRPISLRSTWDDLVDGQFCTYLFDRPNYPLDVVEIFPDDGRREAMGAYVSHMQNGILPPPRDLMALVVTQGDTSYCPFPNCNFQKSRYDHVTGHIVMEHLEVRIECVHCGGETRRKADHKVHLLRHAGLRERPKCPECEQDFDSAFNLRRHAERTHPGGHLRRSATPPRVQDSP</sequence>
<feature type="region of interest" description="Disordered" evidence="2">
    <location>
        <begin position="45"/>
        <end position="69"/>
    </location>
</feature>
<dbReference type="PROSITE" id="PS00028">
    <property type="entry name" value="ZINC_FINGER_C2H2_1"/>
    <property type="match status" value="1"/>
</dbReference>
<dbReference type="InParanoid" id="G4TCH6"/>
<feature type="compositionally biased region" description="Basic residues" evidence="2">
    <location>
        <begin position="236"/>
        <end position="248"/>
    </location>
</feature>
<evidence type="ECO:0000313" key="4">
    <source>
        <dbReference type="EMBL" id="CCA69027.1"/>
    </source>
</evidence>
<dbReference type="HOGENOM" id="CLU_1074069_0_0_1"/>
<reference evidence="4 5" key="1">
    <citation type="journal article" date="2011" name="PLoS Pathog.">
        <title>Endophytic Life Strategies Decoded by Genome and Transcriptome Analyses of the Mutualistic Root Symbiont Piriformospora indica.</title>
        <authorList>
            <person name="Zuccaro A."/>
            <person name="Lahrmann U."/>
            <person name="Guldener U."/>
            <person name="Langen G."/>
            <person name="Pfiffi S."/>
            <person name="Biedenkopf D."/>
            <person name="Wong P."/>
            <person name="Samans B."/>
            <person name="Grimm C."/>
            <person name="Basiewicz M."/>
            <person name="Murat C."/>
            <person name="Martin F."/>
            <person name="Kogel K.H."/>
        </authorList>
    </citation>
    <scope>NUCLEOTIDE SEQUENCE [LARGE SCALE GENOMIC DNA]</scope>
    <source>
        <strain evidence="4 5">DSM 11827</strain>
    </source>
</reference>
<evidence type="ECO:0000313" key="5">
    <source>
        <dbReference type="Proteomes" id="UP000007148"/>
    </source>
</evidence>
<dbReference type="PROSITE" id="PS50157">
    <property type="entry name" value="ZINC_FINGER_C2H2_2"/>
    <property type="match status" value="1"/>
</dbReference>
<protein>
    <recommendedName>
        <fullName evidence="3">C2H2-type domain-containing protein</fullName>
    </recommendedName>
</protein>
<proteinExistence type="predicted"/>
<gene>
    <name evidence="4" type="ORF">PIIN_02886</name>
</gene>
<keyword evidence="1" id="KW-0479">Metal-binding</keyword>
<dbReference type="AlphaFoldDB" id="G4TCH6"/>
<evidence type="ECO:0000256" key="2">
    <source>
        <dbReference type="SAM" id="MobiDB-lite"/>
    </source>
</evidence>
<dbReference type="Proteomes" id="UP000007148">
    <property type="component" value="Unassembled WGS sequence"/>
</dbReference>
<dbReference type="SMART" id="SM00355">
    <property type="entry name" value="ZnF_C2H2"/>
    <property type="match status" value="3"/>
</dbReference>